<dbReference type="EMBL" id="ASHM01035557">
    <property type="protein sequence ID" value="PNX79225.1"/>
    <property type="molecule type" value="Genomic_DNA"/>
</dbReference>
<reference evidence="1 2" key="1">
    <citation type="journal article" date="2014" name="Am. J. Bot.">
        <title>Genome assembly and annotation for red clover (Trifolium pratense; Fabaceae).</title>
        <authorList>
            <person name="Istvanek J."/>
            <person name="Jaros M."/>
            <person name="Krenek A."/>
            <person name="Repkova J."/>
        </authorList>
    </citation>
    <scope>NUCLEOTIDE SEQUENCE [LARGE SCALE GENOMIC DNA]</scope>
    <source>
        <strain evidence="2">cv. Tatra</strain>
        <tissue evidence="1">Young leaves</tissue>
    </source>
</reference>
<name>A0A2K3LL05_TRIPR</name>
<organism evidence="1 2">
    <name type="scientific">Trifolium pratense</name>
    <name type="common">Red clover</name>
    <dbReference type="NCBI Taxonomy" id="57577"/>
    <lineage>
        <taxon>Eukaryota</taxon>
        <taxon>Viridiplantae</taxon>
        <taxon>Streptophyta</taxon>
        <taxon>Embryophyta</taxon>
        <taxon>Tracheophyta</taxon>
        <taxon>Spermatophyta</taxon>
        <taxon>Magnoliopsida</taxon>
        <taxon>eudicotyledons</taxon>
        <taxon>Gunneridae</taxon>
        <taxon>Pentapetalae</taxon>
        <taxon>rosids</taxon>
        <taxon>fabids</taxon>
        <taxon>Fabales</taxon>
        <taxon>Fabaceae</taxon>
        <taxon>Papilionoideae</taxon>
        <taxon>50 kb inversion clade</taxon>
        <taxon>NPAAA clade</taxon>
        <taxon>Hologalegina</taxon>
        <taxon>IRL clade</taxon>
        <taxon>Trifolieae</taxon>
        <taxon>Trifolium</taxon>
    </lineage>
</organism>
<reference evidence="1 2" key="2">
    <citation type="journal article" date="2017" name="Front. Plant Sci.">
        <title>Gene Classification and Mining of Molecular Markers Useful in Red Clover (Trifolium pratense) Breeding.</title>
        <authorList>
            <person name="Istvanek J."/>
            <person name="Dluhosova J."/>
            <person name="Dluhos P."/>
            <person name="Patkova L."/>
            <person name="Nedelnik J."/>
            <person name="Repkova J."/>
        </authorList>
    </citation>
    <scope>NUCLEOTIDE SEQUENCE [LARGE SCALE GENOMIC DNA]</scope>
    <source>
        <strain evidence="2">cv. Tatra</strain>
        <tissue evidence="1">Young leaves</tissue>
    </source>
</reference>
<dbReference type="AlphaFoldDB" id="A0A2K3LL05"/>
<dbReference type="Proteomes" id="UP000236291">
    <property type="component" value="Unassembled WGS sequence"/>
</dbReference>
<proteinExistence type="predicted"/>
<evidence type="ECO:0000313" key="2">
    <source>
        <dbReference type="Proteomes" id="UP000236291"/>
    </source>
</evidence>
<evidence type="ECO:0000313" key="1">
    <source>
        <dbReference type="EMBL" id="PNX79225.1"/>
    </source>
</evidence>
<accession>A0A2K3LL05</accession>
<comment type="caution">
    <text evidence="1">The sequence shown here is derived from an EMBL/GenBank/DDBJ whole genome shotgun (WGS) entry which is preliminary data.</text>
</comment>
<gene>
    <name evidence="1" type="ORF">L195_g035209</name>
</gene>
<sequence>MFCIVELRVELSMTEMITYLSHAEGELMAELIWNVEGGTHGRVELDMLKVELMVMLVKLVMKDQVGVELVLNGQAC</sequence>
<protein>
    <submittedName>
        <fullName evidence="1">Uncharacterized protein</fullName>
    </submittedName>
</protein>